<dbReference type="PANTHER" id="PTHR38436:SF1">
    <property type="entry name" value="ESTER CYCLASE"/>
    <property type="match status" value="1"/>
</dbReference>
<gene>
    <name evidence="1" type="ORF">THS5294_03498</name>
</gene>
<dbReference type="SUPFAM" id="SSF54427">
    <property type="entry name" value="NTF2-like"/>
    <property type="match status" value="2"/>
</dbReference>
<dbReference type="PANTHER" id="PTHR38436">
    <property type="entry name" value="POLYKETIDE CYCLASE SNOAL-LIKE DOMAIN"/>
    <property type="match status" value="1"/>
</dbReference>
<sequence>MDLAQLKSEAFATLQGLFSGTTAPHEDAQAQAMHPVGHVTGGADVAEIWHALRRALPDGERRDDIFLAGENHPDPRAKFERFGPLVACMGSYQGTFSAPLFGIPPSHGVVTLRYGEAHYFEDGRLRRSWLIWDLADLLLQVGRWPLAAPLGAPGHWPGPKGGGGVLLDRAGPADALTRVFAMHDALLSFDGKSLDSMPMSDWWTENFMYYAGGGIGTTRGLAGFRAHHQIPFLHAFPDRYAIGHFIRIGDGDFAVTGGDVGATHTGEYLGMAPTGRPIRMSVMDFYRFDGDRIAENWLPIDILGLAAQMGVDVLARVAHHAGAPRRTL</sequence>
<dbReference type="Proteomes" id="UP000051298">
    <property type="component" value="Unassembled WGS sequence"/>
</dbReference>
<dbReference type="EMBL" id="CYRX01000033">
    <property type="protein sequence ID" value="CUH62184.1"/>
    <property type="molecule type" value="Genomic_DNA"/>
</dbReference>
<dbReference type="Pfam" id="PF07366">
    <property type="entry name" value="SnoaL"/>
    <property type="match status" value="1"/>
</dbReference>
<dbReference type="InterPro" id="IPR009959">
    <property type="entry name" value="Cyclase_SnoaL-like"/>
</dbReference>
<accession>A0A0P1F3B6</accession>
<dbReference type="RefSeq" id="WP_058124679.1">
    <property type="nucleotide sequence ID" value="NZ_CYRX01000033.1"/>
</dbReference>
<name>A0A0P1F3B6_9RHOB</name>
<dbReference type="Gene3D" id="3.10.450.50">
    <property type="match status" value="2"/>
</dbReference>
<reference evidence="1 2" key="1">
    <citation type="submission" date="2015-09" db="EMBL/GenBank/DDBJ databases">
        <authorList>
            <consortium name="Swine Surveillance"/>
        </authorList>
    </citation>
    <scope>NUCLEOTIDE SEQUENCE [LARGE SCALE GENOMIC DNA]</scope>
    <source>
        <strain evidence="1 2">CECT 5294</strain>
    </source>
</reference>
<evidence type="ECO:0000313" key="2">
    <source>
        <dbReference type="Proteomes" id="UP000051298"/>
    </source>
</evidence>
<dbReference type="AlphaFoldDB" id="A0A0P1F3B6"/>
<dbReference type="GO" id="GO:0030638">
    <property type="term" value="P:polyketide metabolic process"/>
    <property type="evidence" value="ECO:0007669"/>
    <property type="project" value="InterPro"/>
</dbReference>
<evidence type="ECO:0000313" key="1">
    <source>
        <dbReference type="EMBL" id="CUH62184.1"/>
    </source>
</evidence>
<proteinExistence type="predicted"/>
<dbReference type="InterPro" id="IPR032710">
    <property type="entry name" value="NTF2-like_dom_sf"/>
</dbReference>
<organism evidence="1 2">
    <name type="scientific">Thalassobacter stenotrophicus</name>
    <dbReference type="NCBI Taxonomy" id="266809"/>
    <lineage>
        <taxon>Bacteria</taxon>
        <taxon>Pseudomonadati</taxon>
        <taxon>Pseudomonadota</taxon>
        <taxon>Alphaproteobacteria</taxon>
        <taxon>Rhodobacterales</taxon>
        <taxon>Roseobacteraceae</taxon>
        <taxon>Thalassobacter</taxon>
    </lineage>
</organism>
<protein>
    <submittedName>
        <fullName evidence="1">Putative ester cyclase</fullName>
    </submittedName>
</protein>